<dbReference type="GO" id="GO:0008392">
    <property type="term" value="F:arachidonate epoxygenase activity"/>
    <property type="evidence" value="ECO:0007669"/>
    <property type="project" value="TreeGrafter"/>
</dbReference>
<keyword evidence="12" id="KW-0472">Membrane</keyword>
<dbReference type="Proteomes" id="UP000694410">
    <property type="component" value="Unplaced"/>
</dbReference>
<dbReference type="Ensembl" id="ENSCCET00000004454.1">
    <property type="protein sequence ID" value="ENSCCEP00000002694.1"/>
    <property type="gene ID" value="ENSCCEG00000003001.1"/>
</dbReference>
<organism evidence="16 17">
    <name type="scientific">Cyanistes caeruleus</name>
    <name type="common">Eurasian blue tit</name>
    <name type="synonym">Parus caeruleus</name>
    <dbReference type="NCBI Taxonomy" id="156563"/>
    <lineage>
        <taxon>Eukaryota</taxon>
        <taxon>Metazoa</taxon>
        <taxon>Chordata</taxon>
        <taxon>Craniata</taxon>
        <taxon>Vertebrata</taxon>
        <taxon>Euteleostomi</taxon>
        <taxon>Archelosauria</taxon>
        <taxon>Archosauria</taxon>
        <taxon>Dinosauria</taxon>
        <taxon>Saurischia</taxon>
        <taxon>Theropoda</taxon>
        <taxon>Coelurosauria</taxon>
        <taxon>Aves</taxon>
        <taxon>Neognathae</taxon>
        <taxon>Neoaves</taxon>
        <taxon>Telluraves</taxon>
        <taxon>Australaves</taxon>
        <taxon>Passeriformes</taxon>
        <taxon>Paridae</taxon>
        <taxon>Cyanistes</taxon>
    </lineage>
</organism>
<evidence type="ECO:0000313" key="17">
    <source>
        <dbReference type="Proteomes" id="UP000694410"/>
    </source>
</evidence>
<dbReference type="Gene3D" id="1.10.630.10">
    <property type="entry name" value="Cytochrome P450"/>
    <property type="match status" value="1"/>
</dbReference>
<feature type="region of interest" description="Disordered" evidence="15">
    <location>
        <begin position="42"/>
        <end position="66"/>
    </location>
</feature>
<evidence type="ECO:0000256" key="3">
    <source>
        <dbReference type="ARBA" id="ARBA00004406"/>
    </source>
</evidence>
<evidence type="ECO:0000256" key="11">
    <source>
        <dbReference type="ARBA" id="ARBA00023033"/>
    </source>
</evidence>
<reference evidence="16" key="2">
    <citation type="submission" date="2025-09" db="UniProtKB">
        <authorList>
            <consortium name="Ensembl"/>
        </authorList>
    </citation>
    <scope>IDENTIFICATION</scope>
</reference>
<comment type="subcellular location">
    <subcellularLocation>
        <location evidence="3">Endoplasmic reticulum membrane</location>
        <topology evidence="3">Peripheral membrane protein</topology>
    </subcellularLocation>
    <subcellularLocation>
        <location evidence="2">Microsome membrane</location>
        <topology evidence="2">Peripheral membrane protein</topology>
    </subcellularLocation>
</comment>
<gene>
    <name evidence="16" type="primary">LOC111942760</name>
</gene>
<evidence type="ECO:0000256" key="4">
    <source>
        <dbReference type="ARBA" id="ARBA00010617"/>
    </source>
</evidence>
<dbReference type="PRINTS" id="PR01684">
    <property type="entry name" value="EP450ICYP2A"/>
</dbReference>
<keyword evidence="7" id="KW-0256">Endoplasmic reticulum</keyword>
<sequence length="476" mass="54688">PNTIPNPPKNTPKCTKKVLQIIPKNQPKGSSKIPQNHPKIFSKFIPQKTPKKSQDHTKKKIPKNPPNHLKVISKFISKNTKNTPKHPKITPEFIFFLIPGVVFADGERWRQLRRFSLMVLRDFGMGRQSIESRIQEEAQELLHEFQKTQRKPFDPTFLLSCAVSNIICSIVFGNRFQYQDPEFLELLRLMNESFREMSTAWAQLYNMAEPLLKFVPGPHRRIPQLLGTMRSFVAQRVQDNARTLDPHSPRDFIDMNKVGEKDNPKSEFTMENLELTTLNLFFAGTETMSSTLRFGLLFLMRHPQVEEKIFKEISQVVGFGRAPALADRSLMPFTDATIHEIQRCSDPIPMNVPHRVTRDTEFRGFCIPKGTDIYPLLSSVLNDPESFKNPQNFDPGNFLDEQGRFQRNKAFVPFSAGKRLCLGEALVRAELFLFLTSLLQRLRPRPPAPPEELPTAPLVSGFANIPPHFQLRLLPR</sequence>
<evidence type="ECO:0000256" key="1">
    <source>
        <dbReference type="ARBA" id="ARBA00001971"/>
    </source>
</evidence>
<evidence type="ECO:0000256" key="15">
    <source>
        <dbReference type="SAM" id="MobiDB-lite"/>
    </source>
</evidence>
<keyword evidence="10 13" id="KW-0408">Iron</keyword>
<evidence type="ECO:0000256" key="10">
    <source>
        <dbReference type="ARBA" id="ARBA00023004"/>
    </source>
</evidence>
<comment type="similarity">
    <text evidence="4 14">Belongs to the cytochrome P450 family.</text>
</comment>
<accession>A0A8C0Z8R5</accession>
<keyword evidence="5 13" id="KW-0349">Heme</keyword>
<dbReference type="PRINTS" id="PR00463">
    <property type="entry name" value="EP450I"/>
</dbReference>
<dbReference type="PANTHER" id="PTHR24300:SF424">
    <property type="entry name" value="CYTOCHROME P450"/>
    <property type="match status" value="1"/>
</dbReference>
<dbReference type="InterPro" id="IPR008067">
    <property type="entry name" value="Cyt_P450_E_grp-I_CYP2A-like"/>
</dbReference>
<proteinExistence type="inferred from homology"/>
<evidence type="ECO:0000313" key="16">
    <source>
        <dbReference type="Ensembl" id="ENSCCEP00000002694.1"/>
    </source>
</evidence>
<dbReference type="PRINTS" id="PR00385">
    <property type="entry name" value="P450"/>
</dbReference>
<dbReference type="InterPro" id="IPR001128">
    <property type="entry name" value="Cyt_P450"/>
</dbReference>
<name>A0A8C0Z8R5_CYACU</name>
<dbReference type="PANTHER" id="PTHR24300">
    <property type="entry name" value="CYTOCHROME P450 508A4-RELATED"/>
    <property type="match status" value="1"/>
</dbReference>
<protein>
    <submittedName>
        <fullName evidence="16">Cytochrome P450 2G1-like</fullName>
    </submittedName>
</protein>
<evidence type="ECO:0000256" key="6">
    <source>
        <dbReference type="ARBA" id="ARBA00022723"/>
    </source>
</evidence>
<evidence type="ECO:0000256" key="14">
    <source>
        <dbReference type="RuleBase" id="RU000461"/>
    </source>
</evidence>
<keyword evidence="6 13" id="KW-0479">Metal-binding</keyword>
<dbReference type="GO" id="GO:0016712">
    <property type="term" value="F:oxidoreductase activity, acting on paired donors, with incorporation or reduction of molecular oxygen, reduced flavin or flavoprotein as one donor, and incorporation of one atom of oxygen"/>
    <property type="evidence" value="ECO:0007669"/>
    <property type="project" value="InterPro"/>
</dbReference>
<dbReference type="GO" id="GO:0019373">
    <property type="term" value="P:epoxygenase P450 pathway"/>
    <property type="evidence" value="ECO:0007669"/>
    <property type="project" value="TreeGrafter"/>
</dbReference>
<dbReference type="FunFam" id="1.10.630.10:FF:000238">
    <property type="entry name" value="Cytochrome P450 2A6"/>
    <property type="match status" value="1"/>
</dbReference>
<comment type="cofactor">
    <cofactor evidence="1 13">
        <name>heme</name>
        <dbReference type="ChEBI" id="CHEBI:30413"/>
    </cofactor>
</comment>
<dbReference type="Pfam" id="PF00067">
    <property type="entry name" value="p450"/>
    <property type="match status" value="1"/>
</dbReference>
<evidence type="ECO:0000256" key="12">
    <source>
        <dbReference type="ARBA" id="ARBA00023136"/>
    </source>
</evidence>
<dbReference type="GO" id="GO:0006805">
    <property type="term" value="P:xenobiotic metabolic process"/>
    <property type="evidence" value="ECO:0007669"/>
    <property type="project" value="TreeGrafter"/>
</dbReference>
<feature type="binding site" description="axial binding residue" evidence="13">
    <location>
        <position position="421"/>
    </location>
    <ligand>
        <name>heme</name>
        <dbReference type="ChEBI" id="CHEBI:30413"/>
    </ligand>
    <ligandPart>
        <name>Fe</name>
        <dbReference type="ChEBI" id="CHEBI:18248"/>
    </ligandPart>
</feature>
<dbReference type="GO" id="GO:0020037">
    <property type="term" value="F:heme binding"/>
    <property type="evidence" value="ECO:0007669"/>
    <property type="project" value="InterPro"/>
</dbReference>
<reference evidence="16" key="1">
    <citation type="submission" date="2025-08" db="UniProtKB">
        <authorList>
            <consortium name="Ensembl"/>
        </authorList>
    </citation>
    <scope>IDENTIFICATION</scope>
</reference>
<dbReference type="SUPFAM" id="SSF48264">
    <property type="entry name" value="Cytochrome P450"/>
    <property type="match status" value="1"/>
</dbReference>
<evidence type="ECO:0000256" key="5">
    <source>
        <dbReference type="ARBA" id="ARBA00022617"/>
    </source>
</evidence>
<dbReference type="InterPro" id="IPR002401">
    <property type="entry name" value="Cyt_P450_E_grp-I"/>
</dbReference>
<dbReference type="InterPro" id="IPR036396">
    <property type="entry name" value="Cyt_P450_sf"/>
</dbReference>
<dbReference type="PROSITE" id="PS00086">
    <property type="entry name" value="CYTOCHROME_P450"/>
    <property type="match status" value="1"/>
</dbReference>
<dbReference type="InterPro" id="IPR050182">
    <property type="entry name" value="Cytochrome_P450_fam2"/>
</dbReference>
<evidence type="ECO:0000256" key="7">
    <source>
        <dbReference type="ARBA" id="ARBA00022824"/>
    </source>
</evidence>
<evidence type="ECO:0000256" key="13">
    <source>
        <dbReference type="PIRSR" id="PIRSR602401-1"/>
    </source>
</evidence>
<keyword evidence="8" id="KW-0492">Microsome</keyword>
<evidence type="ECO:0000256" key="9">
    <source>
        <dbReference type="ARBA" id="ARBA00023002"/>
    </source>
</evidence>
<evidence type="ECO:0000256" key="2">
    <source>
        <dbReference type="ARBA" id="ARBA00004174"/>
    </source>
</evidence>
<dbReference type="GO" id="GO:0005789">
    <property type="term" value="C:endoplasmic reticulum membrane"/>
    <property type="evidence" value="ECO:0007669"/>
    <property type="project" value="UniProtKB-SubCell"/>
</dbReference>
<keyword evidence="11 14" id="KW-0503">Monooxygenase</keyword>
<keyword evidence="9 14" id="KW-0560">Oxidoreductase</keyword>
<dbReference type="GO" id="GO:0005506">
    <property type="term" value="F:iron ion binding"/>
    <property type="evidence" value="ECO:0007669"/>
    <property type="project" value="InterPro"/>
</dbReference>
<dbReference type="AlphaFoldDB" id="A0A8C0Z8R5"/>
<dbReference type="InterPro" id="IPR017972">
    <property type="entry name" value="Cyt_P450_CS"/>
</dbReference>
<evidence type="ECO:0000256" key="8">
    <source>
        <dbReference type="ARBA" id="ARBA00022848"/>
    </source>
</evidence>
<keyword evidence="17" id="KW-1185">Reference proteome</keyword>